<dbReference type="AlphaFoldDB" id="A0A4D6LG98"/>
<proteinExistence type="predicted"/>
<name>A0A4D6LG98_VIGUN</name>
<protein>
    <submittedName>
        <fullName evidence="1">Uncharacterized protein</fullName>
    </submittedName>
</protein>
<sequence>MLVESTYTQQRVTIVLGIELRAGNSNIRTKNEITKITLVGTTKNERKNMKHESRTNLRGIEMEFTSLTRNKSQTLTELVVAVLRGNKNNFWKALAQRTNIGDKHNTTNDKEIRTNDKQIAIGMSRTSQAMTVATMLVGNPEEAATKVVTTISKQPNILRQRSHNSYDHNGERNKVMTAWRKIKT</sequence>
<evidence type="ECO:0000313" key="2">
    <source>
        <dbReference type="Proteomes" id="UP000501690"/>
    </source>
</evidence>
<organism evidence="1 2">
    <name type="scientific">Vigna unguiculata</name>
    <name type="common">Cowpea</name>
    <dbReference type="NCBI Taxonomy" id="3917"/>
    <lineage>
        <taxon>Eukaryota</taxon>
        <taxon>Viridiplantae</taxon>
        <taxon>Streptophyta</taxon>
        <taxon>Embryophyta</taxon>
        <taxon>Tracheophyta</taxon>
        <taxon>Spermatophyta</taxon>
        <taxon>Magnoliopsida</taxon>
        <taxon>eudicotyledons</taxon>
        <taxon>Gunneridae</taxon>
        <taxon>Pentapetalae</taxon>
        <taxon>rosids</taxon>
        <taxon>fabids</taxon>
        <taxon>Fabales</taxon>
        <taxon>Fabaceae</taxon>
        <taxon>Papilionoideae</taxon>
        <taxon>50 kb inversion clade</taxon>
        <taxon>NPAAA clade</taxon>
        <taxon>indigoferoid/millettioid clade</taxon>
        <taxon>Phaseoleae</taxon>
        <taxon>Vigna</taxon>
    </lineage>
</organism>
<dbReference type="Proteomes" id="UP000501690">
    <property type="component" value="Linkage Group LG3"/>
</dbReference>
<keyword evidence="2" id="KW-1185">Reference proteome</keyword>
<accession>A0A4D6LG98</accession>
<reference evidence="1 2" key="1">
    <citation type="submission" date="2019-04" db="EMBL/GenBank/DDBJ databases">
        <title>An improved genome assembly and genetic linkage map for asparagus bean, Vigna unguiculata ssp. sesquipedialis.</title>
        <authorList>
            <person name="Xia Q."/>
            <person name="Zhang R."/>
            <person name="Dong Y."/>
        </authorList>
    </citation>
    <scope>NUCLEOTIDE SEQUENCE [LARGE SCALE GENOMIC DNA]</scope>
    <source>
        <tissue evidence="1">Leaf</tissue>
    </source>
</reference>
<gene>
    <name evidence="1" type="ORF">DEO72_LG3g1879</name>
</gene>
<dbReference type="EMBL" id="CP039347">
    <property type="protein sequence ID" value="QCD87345.1"/>
    <property type="molecule type" value="Genomic_DNA"/>
</dbReference>
<evidence type="ECO:0000313" key="1">
    <source>
        <dbReference type="EMBL" id="QCD87345.1"/>
    </source>
</evidence>